<dbReference type="InterPro" id="IPR037522">
    <property type="entry name" value="HD_GYP_dom"/>
</dbReference>
<dbReference type="AlphaFoldDB" id="A0A6L6PVE8"/>
<organism evidence="3 4">
    <name type="scientific">Pseudoduganella ginsengisoli</name>
    <dbReference type="NCBI Taxonomy" id="1462440"/>
    <lineage>
        <taxon>Bacteria</taxon>
        <taxon>Pseudomonadati</taxon>
        <taxon>Pseudomonadota</taxon>
        <taxon>Betaproteobacteria</taxon>
        <taxon>Burkholderiales</taxon>
        <taxon>Oxalobacteraceae</taxon>
        <taxon>Telluria group</taxon>
        <taxon>Pseudoduganella</taxon>
    </lineage>
</organism>
<sequence length="438" mass="47856">MLKKIPVTDLKLGMYIEKVVGSWLASPFWQKHILLERLEDLQRVQASSVKEVWIDVSKSRIIAHQGVAAGQDEDEDEDDGAEEEAVGAVPDSTASAAAPAPAVAQRAPRIPRAPLSSIAPVSLDRELKQASVLIKKSRDAVHSMFTEARMGKAVAVEDAMPLVEEISESVMRNAGAMIGLARLKTADDYTYMHSVAVCALMIALGKQLKLDDEQIRQAGLAGLLHDIGKMAVPPPILNKPGKLTDEEFNAVKQHPSQGHQMLLETPGMPDAALDVCLHHHEKIDGTGYPEGLKGGQISVFARMGAICDVYDAITSNRPYKQGWCPAESLRRMAEWSKGHFDEHMFAAFIKCIGIYPVGTLVRLKSERLGVVVEQASGQSLIKPKVRVFYSARARSYVRPELVDLASAAVTDSIVAREDAAAWDLKDIDRYWSGATEFA</sequence>
<keyword evidence="4" id="KW-1185">Reference proteome</keyword>
<dbReference type="Proteomes" id="UP000484015">
    <property type="component" value="Unassembled WGS sequence"/>
</dbReference>
<dbReference type="OrthoDB" id="9764808at2"/>
<evidence type="ECO:0000259" key="2">
    <source>
        <dbReference type="PROSITE" id="PS51832"/>
    </source>
</evidence>
<name>A0A6L6PVE8_9BURK</name>
<dbReference type="PANTHER" id="PTHR43155">
    <property type="entry name" value="CYCLIC DI-GMP PHOSPHODIESTERASE PA4108-RELATED"/>
    <property type="match status" value="1"/>
</dbReference>
<gene>
    <name evidence="3" type="ORF">GM668_05410</name>
</gene>
<feature type="region of interest" description="Disordered" evidence="1">
    <location>
        <begin position="65"/>
        <end position="107"/>
    </location>
</feature>
<dbReference type="EMBL" id="WNLA01000002">
    <property type="protein sequence ID" value="MTW01523.1"/>
    <property type="molecule type" value="Genomic_DNA"/>
</dbReference>
<dbReference type="GO" id="GO:0008081">
    <property type="term" value="F:phosphoric diester hydrolase activity"/>
    <property type="evidence" value="ECO:0007669"/>
    <property type="project" value="UniProtKB-ARBA"/>
</dbReference>
<dbReference type="RefSeq" id="WP_155437923.1">
    <property type="nucleotide sequence ID" value="NZ_WNLA01000002.1"/>
</dbReference>
<proteinExistence type="predicted"/>
<dbReference type="InterPro" id="IPR003607">
    <property type="entry name" value="HD/PDEase_dom"/>
</dbReference>
<dbReference type="CDD" id="cd00077">
    <property type="entry name" value="HDc"/>
    <property type="match status" value="1"/>
</dbReference>
<dbReference type="SUPFAM" id="SSF109604">
    <property type="entry name" value="HD-domain/PDEase-like"/>
    <property type="match status" value="1"/>
</dbReference>
<dbReference type="Gene3D" id="1.10.3210.10">
    <property type="entry name" value="Hypothetical protein af1432"/>
    <property type="match status" value="1"/>
</dbReference>
<dbReference type="Pfam" id="PF13487">
    <property type="entry name" value="HD_5"/>
    <property type="match status" value="1"/>
</dbReference>
<dbReference type="PANTHER" id="PTHR43155:SF2">
    <property type="entry name" value="CYCLIC DI-GMP PHOSPHODIESTERASE PA4108"/>
    <property type="match status" value="1"/>
</dbReference>
<feature type="domain" description="HD-GYP" evidence="2">
    <location>
        <begin position="166"/>
        <end position="364"/>
    </location>
</feature>
<dbReference type="Pfam" id="PF11871">
    <property type="entry name" value="DUF3391"/>
    <property type="match status" value="1"/>
</dbReference>
<feature type="compositionally biased region" description="Low complexity" evidence="1">
    <location>
        <begin position="86"/>
        <end position="107"/>
    </location>
</feature>
<accession>A0A6L6PVE8</accession>
<dbReference type="NCBIfam" id="TIGR00277">
    <property type="entry name" value="HDIG"/>
    <property type="match status" value="1"/>
</dbReference>
<dbReference type="PROSITE" id="PS51832">
    <property type="entry name" value="HD_GYP"/>
    <property type="match status" value="1"/>
</dbReference>
<dbReference type="InterPro" id="IPR006675">
    <property type="entry name" value="HDIG_dom"/>
</dbReference>
<comment type="caution">
    <text evidence="3">The sequence shown here is derived from an EMBL/GenBank/DDBJ whole genome shotgun (WGS) entry which is preliminary data.</text>
</comment>
<protein>
    <submittedName>
        <fullName evidence="3">DUF3391 domain-containing protein</fullName>
    </submittedName>
</protein>
<reference evidence="3 4" key="1">
    <citation type="submission" date="2019-11" db="EMBL/GenBank/DDBJ databases">
        <title>Type strains purchased from KCTC, JCM and DSMZ.</title>
        <authorList>
            <person name="Lu H."/>
        </authorList>
    </citation>
    <scope>NUCLEOTIDE SEQUENCE [LARGE SCALE GENOMIC DNA]</scope>
    <source>
        <strain evidence="3 4">KCTC 42409</strain>
    </source>
</reference>
<feature type="compositionally biased region" description="Acidic residues" evidence="1">
    <location>
        <begin position="71"/>
        <end position="85"/>
    </location>
</feature>
<evidence type="ECO:0000313" key="4">
    <source>
        <dbReference type="Proteomes" id="UP000484015"/>
    </source>
</evidence>
<dbReference type="SMART" id="SM00471">
    <property type="entry name" value="HDc"/>
    <property type="match status" value="1"/>
</dbReference>
<dbReference type="InterPro" id="IPR021812">
    <property type="entry name" value="DUF3391"/>
</dbReference>
<evidence type="ECO:0000256" key="1">
    <source>
        <dbReference type="SAM" id="MobiDB-lite"/>
    </source>
</evidence>
<evidence type="ECO:0000313" key="3">
    <source>
        <dbReference type="EMBL" id="MTW01523.1"/>
    </source>
</evidence>